<keyword evidence="1" id="KW-0472">Membrane</keyword>
<protein>
    <recommendedName>
        <fullName evidence="4">Holliday junction resolvase</fullName>
    </recommendedName>
</protein>
<evidence type="ECO:0000313" key="2">
    <source>
        <dbReference type="EMBL" id="WZL75335.1"/>
    </source>
</evidence>
<gene>
    <name evidence="2" type="ORF">QBE54_06965</name>
</gene>
<dbReference type="InterPro" id="IPR011335">
    <property type="entry name" value="Restrct_endonuc-II-like"/>
</dbReference>
<feature type="transmembrane region" description="Helical" evidence="1">
    <location>
        <begin position="136"/>
        <end position="154"/>
    </location>
</feature>
<dbReference type="Proteomes" id="UP001461341">
    <property type="component" value="Chromosome"/>
</dbReference>
<name>A0ABZ2Y8J7_9BACT</name>
<accession>A0ABZ2Y8J7</accession>
<evidence type="ECO:0000256" key="1">
    <source>
        <dbReference type="SAM" id="Phobius"/>
    </source>
</evidence>
<dbReference type="SUPFAM" id="SSF52980">
    <property type="entry name" value="Restriction endonuclease-like"/>
    <property type="match status" value="1"/>
</dbReference>
<sequence length="156" mass="18284">MTVWFLRWRRSHLQRKAWRRAKAAEDEAVSLLEEAGFRILARQPLRRVNIMVDGKVVGFEIRPDFLLKKGKRLYVGEVKSGKETAFLFRPSIRRQLLEYFVAYRPYGVILVDGEQREIHQVFFPELALRSNRWKGLWVLILGVFLGVLLGKWVGGT</sequence>
<evidence type="ECO:0008006" key="4">
    <source>
        <dbReference type="Google" id="ProtNLM"/>
    </source>
</evidence>
<keyword evidence="1" id="KW-0812">Transmembrane</keyword>
<keyword evidence="3" id="KW-1185">Reference proteome</keyword>
<keyword evidence="1" id="KW-1133">Transmembrane helix</keyword>
<proteinExistence type="predicted"/>
<reference evidence="2 3" key="1">
    <citation type="submission" date="2023-03" db="EMBL/GenBank/DDBJ databases">
        <title>Novel Species.</title>
        <authorList>
            <person name="Ma S."/>
        </authorList>
    </citation>
    <scope>NUCLEOTIDE SEQUENCE [LARGE SCALE GENOMIC DNA]</scope>
    <source>
        <strain evidence="2 3">B11</strain>
    </source>
</reference>
<dbReference type="RefSeq" id="WP_369017481.1">
    <property type="nucleotide sequence ID" value="NZ_CP121689.1"/>
</dbReference>
<organism evidence="2 3">
    <name type="scientific">Thermatribacter velox</name>
    <dbReference type="NCBI Taxonomy" id="3039681"/>
    <lineage>
        <taxon>Bacteria</taxon>
        <taxon>Pseudomonadati</taxon>
        <taxon>Atribacterota</taxon>
        <taxon>Atribacteria</taxon>
        <taxon>Atribacterales</taxon>
        <taxon>Thermatribacteraceae</taxon>
        <taxon>Thermatribacter</taxon>
    </lineage>
</organism>
<dbReference type="EMBL" id="CP121689">
    <property type="protein sequence ID" value="WZL75335.1"/>
    <property type="molecule type" value="Genomic_DNA"/>
</dbReference>
<evidence type="ECO:0000313" key="3">
    <source>
        <dbReference type="Proteomes" id="UP001461341"/>
    </source>
</evidence>